<sequence length="463" mass="48818">MVKLEKEQNSTEDLFQCQPAEDEKSDCSCTNISIRQLFYEMKQIFPTVPDNVVNQCVIDNCHDRENCIKILTNEVAAHPTSAQSYPSQSIRGCGNIGSNTGGSVGSGNQMISAAPSRKPLVPVRPAPTPKPTNSGSGDVQLNSKKLKASFNQLRQDIKNELDAIRGNCSNNSDMRPSAVNSETLTKPTVPQRPTTLNLRDPATRAVPNTRTLNRPTRAAPLPPSASAVPGAKSAPLPPQSVLPPSQHHSLNDPTTNQSFSSGASVQSPMSFSDSGESEISVNISLSPSSSDRSRVGVGASGVTPTRCITTISVQPEPAYTRAISGAEPGMPTPITTTPHRSYTSLNVTLRKPSDSPQSPIDITAGSVLKYSSTRYDAINGCEQNFHITVTDGGGSVTSSRIRPRSCHYDPEIAGNTSGQYTLRTGISMPNVASPNTPVGGQTTSFMGPPAGGSAAAAGNLFVC</sequence>
<feature type="region of interest" description="Disordered" evidence="1">
    <location>
        <begin position="167"/>
        <end position="301"/>
    </location>
</feature>
<evidence type="ECO:0000313" key="2">
    <source>
        <dbReference type="EMBL" id="CAD7089084.1"/>
    </source>
</evidence>
<reference evidence="2 3" key="1">
    <citation type="submission" date="2020-11" db="EMBL/GenBank/DDBJ databases">
        <authorList>
            <person name="Wallbank WR R."/>
            <person name="Pardo Diaz C."/>
            <person name="Kozak K."/>
            <person name="Martin S."/>
            <person name="Jiggins C."/>
            <person name="Moest M."/>
            <person name="Warren A I."/>
            <person name="Generalovic N T."/>
            <person name="Byers J.R.P. K."/>
            <person name="Montejo-Kovacevich G."/>
            <person name="Yen C E."/>
        </authorList>
    </citation>
    <scope>NUCLEOTIDE SEQUENCE [LARGE SCALE GENOMIC DNA]</scope>
</reference>
<dbReference type="InParanoid" id="A0A7R8UYT3"/>
<dbReference type="EMBL" id="LR899012">
    <property type="protein sequence ID" value="CAD7089084.1"/>
    <property type="molecule type" value="Genomic_DNA"/>
</dbReference>
<feature type="compositionally biased region" description="Polar residues" evidence="1">
    <location>
        <begin position="167"/>
        <end position="197"/>
    </location>
</feature>
<dbReference type="InterPro" id="IPR041911">
    <property type="entry name" value="TAB2/3_CUE"/>
</dbReference>
<protein>
    <recommendedName>
        <fullName evidence="4">CUE domain-containing protein</fullName>
    </recommendedName>
</protein>
<feature type="compositionally biased region" description="Polar residues" evidence="1">
    <location>
        <begin position="131"/>
        <end position="140"/>
    </location>
</feature>
<proteinExistence type="predicted"/>
<accession>A0A7R8UYT3</accession>
<dbReference type="CDD" id="cd14362">
    <property type="entry name" value="CUE_TAB2_TAB3"/>
    <property type="match status" value="1"/>
</dbReference>
<feature type="compositionally biased region" description="Low complexity" evidence="1">
    <location>
        <begin position="277"/>
        <end position="301"/>
    </location>
</feature>
<dbReference type="AlphaFoldDB" id="A0A7R8UYT3"/>
<feature type="compositionally biased region" description="Polar residues" evidence="1">
    <location>
        <begin position="251"/>
        <end position="274"/>
    </location>
</feature>
<evidence type="ECO:0000256" key="1">
    <source>
        <dbReference type="SAM" id="MobiDB-lite"/>
    </source>
</evidence>
<feature type="compositionally biased region" description="Low complexity" evidence="1">
    <location>
        <begin position="215"/>
        <end position="231"/>
    </location>
</feature>
<organism evidence="2 3">
    <name type="scientific">Hermetia illucens</name>
    <name type="common">Black soldier fly</name>
    <dbReference type="NCBI Taxonomy" id="343691"/>
    <lineage>
        <taxon>Eukaryota</taxon>
        <taxon>Metazoa</taxon>
        <taxon>Ecdysozoa</taxon>
        <taxon>Arthropoda</taxon>
        <taxon>Hexapoda</taxon>
        <taxon>Insecta</taxon>
        <taxon>Pterygota</taxon>
        <taxon>Neoptera</taxon>
        <taxon>Endopterygota</taxon>
        <taxon>Diptera</taxon>
        <taxon>Brachycera</taxon>
        <taxon>Stratiomyomorpha</taxon>
        <taxon>Stratiomyidae</taxon>
        <taxon>Hermetiinae</taxon>
        <taxon>Hermetia</taxon>
    </lineage>
</organism>
<gene>
    <name evidence="2" type="ORF">HERILL_LOCUS11662</name>
</gene>
<evidence type="ECO:0008006" key="4">
    <source>
        <dbReference type="Google" id="ProtNLM"/>
    </source>
</evidence>
<feature type="region of interest" description="Disordered" evidence="1">
    <location>
        <begin position="97"/>
        <end position="140"/>
    </location>
</feature>
<name>A0A7R8UYT3_HERIL</name>
<dbReference type="Proteomes" id="UP000594454">
    <property type="component" value="Chromosome 4"/>
</dbReference>
<evidence type="ECO:0000313" key="3">
    <source>
        <dbReference type="Proteomes" id="UP000594454"/>
    </source>
</evidence>
<keyword evidence="3" id="KW-1185">Reference proteome</keyword>
<dbReference type="OrthoDB" id="6367910at2759"/>
<dbReference type="Gene3D" id="1.10.8.10">
    <property type="entry name" value="DNA helicase RuvA subunit, C-terminal domain"/>
    <property type="match status" value="1"/>
</dbReference>